<evidence type="ECO:0000313" key="2">
    <source>
        <dbReference type="Proteomes" id="UP000470010"/>
    </source>
</evidence>
<dbReference type="AlphaFoldDB" id="A0A7K0GA12"/>
<dbReference type="Proteomes" id="UP000470010">
    <property type="component" value="Unassembled WGS sequence"/>
</dbReference>
<evidence type="ECO:0000313" key="1">
    <source>
        <dbReference type="EMBL" id="MRX79816.1"/>
    </source>
</evidence>
<dbReference type="InterPro" id="IPR036922">
    <property type="entry name" value="Rieske_2Fe-2S_sf"/>
</dbReference>
<dbReference type="GO" id="GO:0051537">
    <property type="term" value="F:2 iron, 2 sulfur cluster binding"/>
    <property type="evidence" value="ECO:0007669"/>
    <property type="project" value="InterPro"/>
</dbReference>
<keyword evidence="2" id="KW-1185">Reference proteome</keyword>
<sequence length="111" mass="12234">MPEPLHDAVRGRMVREEAGSGILAEAAELYRPSPACPSYGKPSPWRDGSTDAGVRRWRCPRCGARFSSLTGTVLEHCKKPLATWVDFARLTLLAVPLDACAKMCRIRHQTA</sequence>
<dbReference type="Gene3D" id="2.102.10.10">
    <property type="entry name" value="Rieske [2Fe-2S] iron-sulphur domain"/>
    <property type="match status" value="1"/>
</dbReference>
<reference evidence="2" key="1">
    <citation type="submission" date="2019-08" db="EMBL/GenBank/DDBJ databases">
        <title>Arthrobacter sp. nov., isolated from plateau pika and Tibetan wild ass.</title>
        <authorList>
            <person name="Ge Y."/>
        </authorList>
    </citation>
    <scope>NUCLEOTIDE SEQUENCE [LARGE SCALE GENOMIC DNA]</scope>
    <source>
        <strain evidence="2">HF-1365</strain>
    </source>
</reference>
<organism evidence="1 2">
    <name type="scientific">Enorma shizhengliae</name>
    <dbReference type="NCBI Taxonomy" id="2606615"/>
    <lineage>
        <taxon>Bacteria</taxon>
        <taxon>Bacillati</taxon>
        <taxon>Actinomycetota</taxon>
        <taxon>Coriobacteriia</taxon>
        <taxon>Coriobacteriales</taxon>
        <taxon>Coriobacteriaceae</taxon>
        <taxon>Enorma</taxon>
    </lineage>
</organism>
<proteinExistence type="predicted"/>
<dbReference type="EMBL" id="VTFZ01000003">
    <property type="protein sequence ID" value="MRX79816.1"/>
    <property type="molecule type" value="Genomic_DNA"/>
</dbReference>
<evidence type="ECO:0008006" key="3">
    <source>
        <dbReference type="Google" id="ProtNLM"/>
    </source>
</evidence>
<name>A0A7K0GA12_9ACTN</name>
<gene>
    <name evidence="1" type="ORF">GJE22_04255</name>
</gene>
<comment type="caution">
    <text evidence="1">The sequence shown here is derived from an EMBL/GenBank/DDBJ whole genome shotgun (WGS) entry which is preliminary data.</text>
</comment>
<accession>A0A7K0GA12</accession>
<protein>
    <recommendedName>
        <fullName evidence="3">IS1 family transposase</fullName>
    </recommendedName>
</protein>
<dbReference type="RefSeq" id="WP_144688081.1">
    <property type="nucleotide sequence ID" value="NZ_VLLQ01000005.1"/>
</dbReference>